<evidence type="ECO:0000256" key="6">
    <source>
        <dbReference type="ARBA" id="ARBA00023004"/>
    </source>
</evidence>
<dbReference type="PRINTS" id="PR00463">
    <property type="entry name" value="EP450I"/>
</dbReference>
<gene>
    <name evidence="10" type="primary">AUGUSTUS-3.0.2_16365</name>
    <name evidence="10" type="ORF">TcasGA2_TC016365</name>
</gene>
<dbReference type="GO" id="GO:0004497">
    <property type="term" value="F:monooxygenase activity"/>
    <property type="evidence" value="ECO:0007669"/>
    <property type="project" value="UniProtKB-KW"/>
</dbReference>
<dbReference type="EMBL" id="KQ971354">
    <property type="protein sequence ID" value="EFA07581.1"/>
    <property type="molecule type" value="Genomic_DNA"/>
</dbReference>
<dbReference type="GO" id="GO:0020037">
    <property type="term" value="F:heme binding"/>
    <property type="evidence" value="ECO:0007669"/>
    <property type="project" value="InterPro"/>
</dbReference>
<feature type="binding site" description="axial binding residue" evidence="8">
    <location>
        <position position="484"/>
    </location>
    <ligand>
        <name>heme</name>
        <dbReference type="ChEBI" id="CHEBI:30413"/>
    </ligand>
    <ligandPart>
        <name>Fe</name>
        <dbReference type="ChEBI" id="CHEBI:18248"/>
    </ligandPart>
</feature>
<dbReference type="Proteomes" id="UP000007266">
    <property type="component" value="Linkage group 7"/>
</dbReference>
<evidence type="ECO:0000313" key="11">
    <source>
        <dbReference type="Proteomes" id="UP000007266"/>
    </source>
</evidence>
<dbReference type="InterPro" id="IPR001128">
    <property type="entry name" value="Cyt_P450"/>
</dbReference>
<comment type="cofactor">
    <cofactor evidence="1 8">
        <name>heme</name>
        <dbReference type="ChEBI" id="CHEBI:30413"/>
    </cofactor>
</comment>
<keyword evidence="3 8" id="KW-0349">Heme</keyword>
<evidence type="ECO:0000256" key="5">
    <source>
        <dbReference type="ARBA" id="ARBA00023002"/>
    </source>
</evidence>
<keyword evidence="11" id="KW-1185">Reference proteome</keyword>
<dbReference type="CDD" id="cd11054">
    <property type="entry name" value="CYP24A1-like"/>
    <property type="match status" value="1"/>
</dbReference>
<keyword evidence="4 8" id="KW-0479">Metal-binding</keyword>
<dbReference type="eggNOG" id="KOG0159">
    <property type="taxonomic scope" value="Eukaryota"/>
</dbReference>
<dbReference type="InParanoid" id="D6WP99"/>
<evidence type="ECO:0000256" key="3">
    <source>
        <dbReference type="ARBA" id="ARBA00022617"/>
    </source>
</evidence>
<dbReference type="HOGENOM" id="CLU_001570_28_0_1"/>
<proteinExistence type="inferred from homology"/>
<dbReference type="Gene3D" id="1.10.630.10">
    <property type="entry name" value="Cytochrome P450"/>
    <property type="match status" value="1"/>
</dbReference>
<name>D6WP99_TRICA</name>
<evidence type="ECO:0000256" key="2">
    <source>
        <dbReference type="ARBA" id="ARBA00010617"/>
    </source>
</evidence>
<dbReference type="AlphaFoldDB" id="D6WP99"/>
<evidence type="ECO:0000256" key="1">
    <source>
        <dbReference type="ARBA" id="ARBA00001971"/>
    </source>
</evidence>
<dbReference type="OMA" id="KPTIWRY"/>
<dbReference type="Pfam" id="PF00067">
    <property type="entry name" value="p450"/>
    <property type="match status" value="1"/>
</dbReference>
<keyword evidence="7 9" id="KW-0503">Monooxygenase</keyword>
<organism evidence="10 11">
    <name type="scientific">Tribolium castaneum</name>
    <name type="common">Red flour beetle</name>
    <dbReference type="NCBI Taxonomy" id="7070"/>
    <lineage>
        <taxon>Eukaryota</taxon>
        <taxon>Metazoa</taxon>
        <taxon>Ecdysozoa</taxon>
        <taxon>Arthropoda</taxon>
        <taxon>Hexapoda</taxon>
        <taxon>Insecta</taxon>
        <taxon>Pterygota</taxon>
        <taxon>Neoptera</taxon>
        <taxon>Endopterygota</taxon>
        <taxon>Coleoptera</taxon>
        <taxon>Polyphaga</taxon>
        <taxon>Cucujiformia</taxon>
        <taxon>Tenebrionidae</taxon>
        <taxon>Tenebrionidae incertae sedis</taxon>
        <taxon>Tribolium</taxon>
    </lineage>
</organism>
<evidence type="ECO:0000256" key="7">
    <source>
        <dbReference type="ARBA" id="ARBA00023033"/>
    </source>
</evidence>
<protein>
    <submittedName>
        <fullName evidence="10">Cytochrome P450 12H1</fullName>
    </submittedName>
</protein>
<dbReference type="InterPro" id="IPR036396">
    <property type="entry name" value="Cyt_P450_sf"/>
</dbReference>
<keyword evidence="6 8" id="KW-0408">Iron</keyword>
<dbReference type="FunCoup" id="D6WP99">
    <property type="interactions" value="67"/>
</dbReference>
<dbReference type="PhylomeDB" id="D6WP99"/>
<dbReference type="OrthoDB" id="3945418at2759"/>
<reference evidence="10 11" key="2">
    <citation type="journal article" date="2010" name="Nucleic Acids Res.">
        <title>BeetleBase in 2010: revisions to provide comprehensive genomic information for Tribolium castaneum.</title>
        <authorList>
            <person name="Kim H.S."/>
            <person name="Murphy T."/>
            <person name="Xia J."/>
            <person name="Caragea D."/>
            <person name="Park Y."/>
            <person name="Beeman R.W."/>
            <person name="Lorenzen M.D."/>
            <person name="Butcher S."/>
            <person name="Manak J.R."/>
            <person name="Brown S.J."/>
        </authorList>
    </citation>
    <scope>GENOME REANNOTATION</scope>
    <source>
        <strain evidence="10 11">Georgia GA2</strain>
    </source>
</reference>
<evidence type="ECO:0000256" key="8">
    <source>
        <dbReference type="PIRSR" id="PIRSR602401-1"/>
    </source>
</evidence>
<dbReference type="PANTHER" id="PTHR24279:SF120">
    <property type="entry name" value="CYTOCHROME P450"/>
    <property type="match status" value="1"/>
</dbReference>
<reference evidence="10 11" key="1">
    <citation type="journal article" date="2008" name="Nature">
        <title>The genome of the model beetle and pest Tribolium castaneum.</title>
        <authorList>
            <consortium name="Tribolium Genome Sequencing Consortium"/>
            <person name="Richards S."/>
            <person name="Gibbs R.A."/>
            <person name="Weinstock G.M."/>
            <person name="Brown S.J."/>
            <person name="Denell R."/>
            <person name="Beeman R.W."/>
            <person name="Gibbs R."/>
            <person name="Beeman R.W."/>
            <person name="Brown S.J."/>
            <person name="Bucher G."/>
            <person name="Friedrich M."/>
            <person name="Grimmelikhuijzen C.J."/>
            <person name="Klingler M."/>
            <person name="Lorenzen M."/>
            <person name="Richards S."/>
            <person name="Roth S."/>
            <person name="Schroder R."/>
            <person name="Tautz D."/>
            <person name="Zdobnov E.M."/>
            <person name="Muzny D."/>
            <person name="Gibbs R.A."/>
            <person name="Weinstock G.M."/>
            <person name="Attaway T."/>
            <person name="Bell S."/>
            <person name="Buhay C.J."/>
            <person name="Chandrabose M.N."/>
            <person name="Chavez D."/>
            <person name="Clerk-Blankenburg K.P."/>
            <person name="Cree A."/>
            <person name="Dao M."/>
            <person name="Davis C."/>
            <person name="Chacko J."/>
            <person name="Dinh H."/>
            <person name="Dugan-Rocha S."/>
            <person name="Fowler G."/>
            <person name="Garner T.T."/>
            <person name="Garnes J."/>
            <person name="Gnirke A."/>
            <person name="Hawes A."/>
            <person name="Hernandez J."/>
            <person name="Hines S."/>
            <person name="Holder M."/>
            <person name="Hume J."/>
            <person name="Jhangiani S.N."/>
            <person name="Joshi V."/>
            <person name="Khan Z.M."/>
            <person name="Jackson L."/>
            <person name="Kovar C."/>
            <person name="Kowis A."/>
            <person name="Lee S."/>
            <person name="Lewis L.R."/>
            <person name="Margolis J."/>
            <person name="Morgan M."/>
            <person name="Nazareth L.V."/>
            <person name="Nguyen N."/>
            <person name="Okwuonu G."/>
            <person name="Parker D."/>
            <person name="Richards S."/>
            <person name="Ruiz S.J."/>
            <person name="Santibanez J."/>
            <person name="Savard J."/>
            <person name="Scherer S.E."/>
            <person name="Schneider B."/>
            <person name="Sodergren E."/>
            <person name="Tautz D."/>
            <person name="Vattahil S."/>
            <person name="Villasana D."/>
            <person name="White C.S."/>
            <person name="Wright R."/>
            <person name="Park Y."/>
            <person name="Beeman R.W."/>
            <person name="Lord J."/>
            <person name="Oppert B."/>
            <person name="Lorenzen M."/>
            <person name="Brown S."/>
            <person name="Wang L."/>
            <person name="Savard J."/>
            <person name="Tautz D."/>
            <person name="Richards S."/>
            <person name="Weinstock G."/>
            <person name="Gibbs R.A."/>
            <person name="Liu Y."/>
            <person name="Worley K."/>
            <person name="Weinstock G."/>
            <person name="Elsik C.G."/>
            <person name="Reese J.T."/>
            <person name="Elhaik E."/>
            <person name="Landan G."/>
            <person name="Graur D."/>
            <person name="Arensburger P."/>
            <person name="Atkinson P."/>
            <person name="Beeman R.W."/>
            <person name="Beidler J."/>
            <person name="Brown S.J."/>
            <person name="Demuth J.P."/>
            <person name="Drury D.W."/>
            <person name="Du Y.Z."/>
            <person name="Fujiwara H."/>
            <person name="Lorenzen M."/>
            <person name="Maselli V."/>
            <person name="Osanai M."/>
            <person name="Park Y."/>
            <person name="Robertson H.M."/>
            <person name="Tu Z."/>
            <person name="Wang J.J."/>
            <person name="Wang S."/>
            <person name="Richards S."/>
            <person name="Song H."/>
            <person name="Zhang L."/>
            <person name="Sodergren E."/>
            <person name="Werner D."/>
            <person name="Stanke M."/>
            <person name="Morgenstern B."/>
            <person name="Solovyev V."/>
            <person name="Kosarev P."/>
            <person name="Brown G."/>
            <person name="Chen H.C."/>
            <person name="Ermolaeva O."/>
            <person name="Hlavina W."/>
            <person name="Kapustin Y."/>
            <person name="Kiryutin B."/>
            <person name="Kitts P."/>
            <person name="Maglott D."/>
            <person name="Pruitt K."/>
            <person name="Sapojnikov V."/>
            <person name="Souvorov A."/>
            <person name="Mackey A.J."/>
            <person name="Waterhouse R.M."/>
            <person name="Wyder S."/>
            <person name="Zdobnov E.M."/>
            <person name="Zdobnov E.M."/>
            <person name="Wyder S."/>
            <person name="Kriventseva E.V."/>
            <person name="Kadowaki T."/>
            <person name="Bork P."/>
            <person name="Aranda M."/>
            <person name="Bao R."/>
            <person name="Beermann A."/>
            <person name="Berns N."/>
            <person name="Bolognesi R."/>
            <person name="Bonneton F."/>
            <person name="Bopp D."/>
            <person name="Brown S.J."/>
            <person name="Bucher G."/>
            <person name="Butts T."/>
            <person name="Chaumot A."/>
            <person name="Denell R.E."/>
            <person name="Ferrier D.E."/>
            <person name="Friedrich M."/>
            <person name="Gordon C.M."/>
            <person name="Jindra M."/>
            <person name="Klingler M."/>
            <person name="Lan Q."/>
            <person name="Lattorff H.M."/>
            <person name="Laudet V."/>
            <person name="von Levetsow C."/>
            <person name="Liu Z."/>
            <person name="Lutz R."/>
            <person name="Lynch J.A."/>
            <person name="da Fonseca R.N."/>
            <person name="Posnien N."/>
            <person name="Reuter R."/>
            <person name="Roth S."/>
            <person name="Savard J."/>
            <person name="Schinko J.B."/>
            <person name="Schmitt C."/>
            <person name="Schoppmeier M."/>
            <person name="Schroder R."/>
            <person name="Shippy T.D."/>
            <person name="Simonnet F."/>
            <person name="Marques-Souza H."/>
            <person name="Tautz D."/>
            <person name="Tomoyasu Y."/>
            <person name="Trauner J."/>
            <person name="Van der Zee M."/>
            <person name="Vervoort M."/>
            <person name="Wittkopp N."/>
            <person name="Wimmer E.A."/>
            <person name="Yang X."/>
            <person name="Jones A.K."/>
            <person name="Sattelle D.B."/>
            <person name="Ebert P.R."/>
            <person name="Nelson D."/>
            <person name="Scott J.G."/>
            <person name="Beeman R.W."/>
            <person name="Muthukrishnan S."/>
            <person name="Kramer K.J."/>
            <person name="Arakane Y."/>
            <person name="Beeman R.W."/>
            <person name="Zhu Q."/>
            <person name="Hogenkamp D."/>
            <person name="Dixit R."/>
            <person name="Oppert B."/>
            <person name="Jiang H."/>
            <person name="Zou Z."/>
            <person name="Marshall J."/>
            <person name="Elpidina E."/>
            <person name="Vinokurov K."/>
            <person name="Oppert C."/>
            <person name="Zou Z."/>
            <person name="Evans J."/>
            <person name="Lu Z."/>
            <person name="Zhao P."/>
            <person name="Sumathipala N."/>
            <person name="Altincicek B."/>
            <person name="Vilcinskas A."/>
            <person name="Williams M."/>
            <person name="Hultmark D."/>
            <person name="Hetru C."/>
            <person name="Jiang H."/>
            <person name="Grimmelikhuijzen C.J."/>
            <person name="Hauser F."/>
            <person name="Cazzamali G."/>
            <person name="Williamson M."/>
            <person name="Park Y."/>
            <person name="Li B."/>
            <person name="Tanaka Y."/>
            <person name="Predel R."/>
            <person name="Neupert S."/>
            <person name="Schachtner J."/>
            <person name="Verleyen P."/>
            <person name="Raible F."/>
            <person name="Bork P."/>
            <person name="Friedrich M."/>
            <person name="Walden K.K."/>
            <person name="Robertson H.M."/>
            <person name="Angeli S."/>
            <person name="Foret S."/>
            <person name="Bucher G."/>
            <person name="Schuetz S."/>
            <person name="Maleszka R."/>
            <person name="Wimmer E.A."/>
            <person name="Beeman R.W."/>
            <person name="Lorenzen M."/>
            <person name="Tomoyasu Y."/>
            <person name="Miller S.C."/>
            <person name="Grossmann D."/>
            <person name="Bucher G."/>
        </authorList>
    </citation>
    <scope>NUCLEOTIDE SEQUENCE [LARGE SCALE GENOMIC DNA]</scope>
    <source>
        <strain evidence="10 11">Georgia GA2</strain>
    </source>
</reference>
<dbReference type="InterPro" id="IPR002401">
    <property type="entry name" value="Cyt_P450_E_grp-I"/>
</dbReference>
<dbReference type="STRING" id="7070.D6WP99"/>
<dbReference type="KEGG" id="tca:655316"/>
<accession>D6WP99</accession>
<evidence type="ECO:0000256" key="9">
    <source>
        <dbReference type="RuleBase" id="RU000461"/>
    </source>
</evidence>
<dbReference type="InterPro" id="IPR050479">
    <property type="entry name" value="CYP11_CYP27_families"/>
</dbReference>
<evidence type="ECO:0000256" key="4">
    <source>
        <dbReference type="ARBA" id="ARBA00022723"/>
    </source>
</evidence>
<comment type="similarity">
    <text evidence="2 9">Belongs to the cytochrome P450 family.</text>
</comment>
<dbReference type="PANTHER" id="PTHR24279">
    <property type="entry name" value="CYTOCHROME P450"/>
    <property type="match status" value="1"/>
</dbReference>
<dbReference type="GO" id="GO:0005506">
    <property type="term" value="F:iron ion binding"/>
    <property type="evidence" value="ECO:0007669"/>
    <property type="project" value="InterPro"/>
</dbReference>
<sequence length="535" mass="61168">MLKTKLLKFANTSQKILMSTGSENVISQKKLDHYKNLNALENSDVMPEGWDKAKPFESLPGPKPIPFFGNIWRFLVPKIGDFYGIDFLDLHKIFYEQYGDISILKGMINDPIVVIFNPKDYETLFRNEGIWPIRKGLQSFNEYRKSRKDIFVNAGLLLEEGENWFKIRSVVNPILMQPRNISQYTDKMNSVADELVNNITNLLEESENGEMPENFHNELYKWSLESVGLVTLDTHLGCLKNDLDEDSEPQKLIRSTLEMFKLMHKLDVLPSFHNYVSTPSWRKFVQVMDFIVETNMKYVNQVLDKLEKGETTSTEIPSVLEKLLKVDRNIAVTMSIDMMIAGIDTTGRILGAALYFLGKNHEAQEKLRSEAISLLQTKDQAVTSEVLKKAPYLKAVIKETTRLAPIGIGNLRTTVKNLVLGGYQIPKGTDVVTSNLVLCTNDEYFSRAKEFIPERWLSTTSGELSKKNTNPFIFAPFGYGPRSCVGKRLASLELEVALLKIIRNFELDWPHEDMVFKTKMLYGMTEPLKIHVRSV</sequence>
<dbReference type="FunFam" id="1.10.630.10:FF:000006">
    <property type="entry name" value="Cytochrome P450 302a1, mitochondrial"/>
    <property type="match status" value="1"/>
</dbReference>
<dbReference type="SUPFAM" id="SSF48264">
    <property type="entry name" value="Cytochrome P450"/>
    <property type="match status" value="1"/>
</dbReference>
<evidence type="ECO:0000313" key="10">
    <source>
        <dbReference type="EMBL" id="EFA07581.1"/>
    </source>
</evidence>
<dbReference type="PRINTS" id="PR00385">
    <property type="entry name" value="P450"/>
</dbReference>
<keyword evidence="5 9" id="KW-0560">Oxidoreductase</keyword>
<dbReference type="GO" id="GO:0016705">
    <property type="term" value="F:oxidoreductase activity, acting on paired donors, with incorporation or reduction of molecular oxygen"/>
    <property type="evidence" value="ECO:0007669"/>
    <property type="project" value="InterPro"/>
</dbReference>
<dbReference type="PROSITE" id="PS00086">
    <property type="entry name" value="CYTOCHROME_P450"/>
    <property type="match status" value="1"/>
</dbReference>
<dbReference type="InterPro" id="IPR017972">
    <property type="entry name" value="Cyt_P450_CS"/>
</dbReference>